<dbReference type="SUPFAM" id="SSF82199">
    <property type="entry name" value="SET domain"/>
    <property type="match status" value="1"/>
</dbReference>
<dbReference type="GO" id="GO:0070210">
    <property type="term" value="C:Rpd3L-Expanded complex"/>
    <property type="evidence" value="ECO:0007669"/>
    <property type="project" value="TreeGrafter"/>
</dbReference>
<feature type="compositionally biased region" description="Basic and acidic residues" evidence="5">
    <location>
        <begin position="1514"/>
        <end position="1531"/>
    </location>
</feature>
<dbReference type="PROSITE" id="PS01359">
    <property type="entry name" value="ZF_PHD_1"/>
    <property type="match status" value="1"/>
</dbReference>
<feature type="domain" description="SET" evidence="7">
    <location>
        <begin position="1054"/>
        <end position="1256"/>
    </location>
</feature>
<feature type="compositionally biased region" description="Pro residues" evidence="5">
    <location>
        <begin position="548"/>
        <end position="558"/>
    </location>
</feature>
<feature type="region of interest" description="Disordered" evidence="5">
    <location>
        <begin position="2136"/>
        <end position="2157"/>
    </location>
</feature>
<feature type="compositionally biased region" description="Polar residues" evidence="5">
    <location>
        <begin position="2565"/>
        <end position="2580"/>
    </location>
</feature>
<feature type="compositionally biased region" description="Polar residues" evidence="5">
    <location>
        <begin position="741"/>
        <end position="760"/>
    </location>
</feature>
<feature type="compositionally biased region" description="Low complexity" evidence="5">
    <location>
        <begin position="2365"/>
        <end position="2378"/>
    </location>
</feature>
<feature type="compositionally biased region" description="Basic and acidic residues" evidence="5">
    <location>
        <begin position="2473"/>
        <end position="2486"/>
    </location>
</feature>
<proteinExistence type="predicted"/>
<evidence type="ECO:0000256" key="1">
    <source>
        <dbReference type="ARBA" id="ARBA00022723"/>
    </source>
</evidence>
<dbReference type="Proteomes" id="UP000886653">
    <property type="component" value="Unassembled WGS sequence"/>
</dbReference>
<feature type="compositionally biased region" description="Polar residues" evidence="5">
    <location>
        <begin position="2728"/>
        <end position="2737"/>
    </location>
</feature>
<gene>
    <name evidence="8" type="ORF">CROQUDRAFT_716899</name>
</gene>
<feature type="compositionally biased region" description="Low complexity" evidence="5">
    <location>
        <begin position="579"/>
        <end position="588"/>
    </location>
</feature>
<feature type="compositionally biased region" description="Polar residues" evidence="5">
    <location>
        <begin position="342"/>
        <end position="358"/>
    </location>
</feature>
<dbReference type="InterPro" id="IPR019786">
    <property type="entry name" value="Zinc_finger_PHD-type_CS"/>
</dbReference>
<feature type="region of interest" description="Disordered" evidence="5">
    <location>
        <begin position="1660"/>
        <end position="2097"/>
    </location>
</feature>
<keyword evidence="9" id="KW-1185">Reference proteome</keyword>
<dbReference type="GO" id="GO:0006355">
    <property type="term" value="P:regulation of DNA-templated transcription"/>
    <property type="evidence" value="ECO:0007669"/>
    <property type="project" value="TreeGrafter"/>
</dbReference>
<evidence type="ECO:0000256" key="3">
    <source>
        <dbReference type="ARBA" id="ARBA00022833"/>
    </source>
</evidence>
<dbReference type="SUPFAM" id="SSF57903">
    <property type="entry name" value="FYVE/PHD zinc finger"/>
    <property type="match status" value="1"/>
</dbReference>
<feature type="compositionally biased region" description="Polar residues" evidence="5">
    <location>
        <begin position="120"/>
        <end position="132"/>
    </location>
</feature>
<feature type="region of interest" description="Disordered" evidence="5">
    <location>
        <begin position="2433"/>
        <end position="2659"/>
    </location>
</feature>
<dbReference type="InterPro" id="IPR046341">
    <property type="entry name" value="SET_dom_sf"/>
</dbReference>
<feature type="compositionally biased region" description="Basic and acidic residues" evidence="5">
    <location>
        <begin position="1833"/>
        <end position="1848"/>
    </location>
</feature>
<feature type="compositionally biased region" description="Polar residues" evidence="5">
    <location>
        <begin position="2800"/>
        <end position="2810"/>
    </location>
</feature>
<reference evidence="8" key="1">
    <citation type="submission" date="2013-11" db="EMBL/GenBank/DDBJ databases">
        <title>Genome sequence of the fusiform rust pathogen reveals effectors for host alternation and coevolution with pine.</title>
        <authorList>
            <consortium name="DOE Joint Genome Institute"/>
            <person name="Smith K."/>
            <person name="Pendleton A."/>
            <person name="Kubisiak T."/>
            <person name="Anderson C."/>
            <person name="Salamov A."/>
            <person name="Aerts A."/>
            <person name="Riley R."/>
            <person name="Clum A."/>
            <person name="Lindquist E."/>
            <person name="Ence D."/>
            <person name="Campbell M."/>
            <person name="Kronenberg Z."/>
            <person name="Feau N."/>
            <person name="Dhillon B."/>
            <person name="Hamelin R."/>
            <person name="Burleigh J."/>
            <person name="Smith J."/>
            <person name="Yandell M."/>
            <person name="Nelson C."/>
            <person name="Grigoriev I."/>
            <person name="Davis J."/>
        </authorList>
    </citation>
    <scope>NUCLEOTIDE SEQUENCE</scope>
    <source>
        <strain evidence="8">G11</strain>
    </source>
</reference>
<dbReference type="GO" id="GO:0034967">
    <property type="term" value="C:Set3 complex"/>
    <property type="evidence" value="ECO:0007669"/>
    <property type="project" value="TreeGrafter"/>
</dbReference>
<dbReference type="Gene3D" id="3.30.40.10">
    <property type="entry name" value="Zinc/RING finger domain, C3HC4 (zinc finger)"/>
    <property type="match status" value="1"/>
</dbReference>
<feature type="compositionally biased region" description="Basic and acidic residues" evidence="5">
    <location>
        <begin position="2297"/>
        <end position="2308"/>
    </location>
</feature>
<comment type="caution">
    <text evidence="8">The sequence shown here is derived from an EMBL/GenBank/DDBJ whole genome shotgun (WGS) entry which is preliminary data.</text>
</comment>
<feature type="compositionally biased region" description="Low complexity" evidence="5">
    <location>
        <begin position="2846"/>
        <end position="2861"/>
    </location>
</feature>
<evidence type="ECO:0000259" key="6">
    <source>
        <dbReference type="SMART" id="SM00249"/>
    </source>
</evidence>
<dbReference type="InterPro" id="IPR001965">
    <property type="entry name" value="Znf_PHD"/>
</dbReference>
<protein>
    <submittedName>
        <fullName evidence="8">Uncharacterized protein</fullName>
    </submittedName>
</protein>
<feature type="region of interest" description="Disordered" evidence="5">
    <location>
        <begin position="2181"/>
        <end position="2382"/>
    </location>
</feature>
<feature type="compositionally biased region" description="Basic and acidic residues" evidence="5">
    <location>
        <begin position="2678"/>
        <end position="2687"/>
    </location>
</feature>
<dbReference type="InterPro" id="IPR013083">
    <property type="entry name" value="Znf_RING/FYVE/PHD"/>
</dbReference>
<feature type="compositionally biased region" description="Polar residues" evidence="5">
    <location>
        <begin position="2691"/>
        <end position="2716"/>
    </location>
</feature>
<keyword evidence="3" id="KW-0862">Zinc</keyword>
<evidence type="ECO:0000256" key="2">
    <source>
        <dbReference type="ARBA" id="ARBA00022771"/>
    </source>
</evidence>
<dbReference type="CDD" id="cd15550">
    <property type="entry name" value="PHD_MLL5"/>
    <property type="match status" value="1"/>
</dbReference>
<feature type="compositionally biased region" description="Basic residues" evidence="5">
    <location>
        <begin position="1799"/>
        <end position="1808"/>
    </location>
</feature>
<feature type="compositionally biased region" description="Polar residues" evidence="5">
    <location>
        <begin position="2183"/>
        <end position="2195"/>
    </location>
</feature>
<feature type="compositionally biased region" description="Polar residues" evidence="5">
    <location>
        <begin position="2273"/>
        <end position="2295"/>
    </location>
</feature>
<feature type="compositionally biased region" description="Basic and acidic residues" evidence="5">
    <location>
        <begin position="569"/>
        <end position="578"/>
    </location>
</feature>
<feature type="compositionally biased region" description="Basic and acidic residues" evidence="5">
    <location>
        <begin position="2587"/>
        <end position="2604"/>
    </location>
</feature>
<organism evidence="8 9">
    <name type="scientific">Cronartium quercuum f. sp. fusiforme G11</name>
    <dbReference type="NCBI Taxonomy" id="708437"/>
    <lineage>
        <taxon>Eukaryota</taxon>
        <taxon>Fungi</taxon>
        <taxon>Dikarya</taxon>
        <taxon>Basidiomycota</taxon>
        <taxon>Pucciniomycotina</taxon>
        <taxon>Pucciniomycetes</taxon>
        <taxon>Pucciniales</taxon>
        <taxon>Coleosporiaceae</taxon>
        <taxon>Cronartium</taxon>
    </lineage>
</organism>
<feature type="domain" description="Zinc finger PHD-type" evidence="6">
    <location>
        <begin position="630"/>
        <end position="675"/>
    </location>
</feature>
<feature type="region of interest" description="Disordered" evidence="5">
    <location>
        <begin position="1364"/>
        <end position="1391"/>
    </location>
</feature>
<feature type="compositionally biased region" description="Polar residues" evidence="5">
    <location>
        <begin position="2507"/>
        <end position="2522"/>
    </location>
</feature>
<accession>A0A9P6NGU1</accession>
<dbReference type="GO" id="GO:0006325">
    <property type="term" value="P:chromatin organization"/>
    <property type="evidence" value="ECO:0007669"/>
    <property type="project" value="UniProtKB-KW"/>
</dbReference>
<evidence type="ECO:0000313" key="9">
    <source>
        <dbReference type="Proteomes" id="UP000886653"/>
    </source>
</evidence>
<feature type="compositionally biased region" description="Low complexity" evidence="5">
    <location>
        <begin position="211"/>
        <end position="220"/>
    </location>
</feature>
<feature type="compositionally biased region" description="Pro residues" evidence="5">
    <location>
        <begin position="2549"/>
        <end position="2559"/>
    </location>
</feature>
<dbReference type="SMART" id="SM00317">
    <property type="entry name" value="SET"/>
    <property type="match status" value="1"/>
</dbReference>
<evidence type="ECO:0000256" key="5">
    <source>
        <dbReference type="SAM" id="MobiDB-lite"/>
    </source>
</evidence>
<feature type="compositionally biased region" description="Polar residues" evidence="5">
    <location>
        <begin position="2203"/>
        <end position="2212"/>
    </location>
</feature>
<dbReference type="PANTHER" id="PTHR46462">
    <property type="entry name" value="UPSET, ISOFORM A"/>
    <property type="match status" value="1"/>
</dbReference>
<dbReference type="Gene3D" id="2.170.270.10">
    <property type="entry name" value="SET domain"/>
    <property type="match status" value="1"/>
</dbReference>
<dbReference type="SMART" id="SM00249">
    <property type="entry name" value="PHD"/>
    <property type="match status" value="1"/>
</dbReference>
<feature type="region of interest" description="Disordered" evidence="5">
    <location>
        <begin position="738"/>
        <end position="784"/>
    </location>
</feature>
<feature type="compositionally biased region" description="Acidic residues" evidence="5">
    <location>
        <begin position="1768"/>
        <end position="1778"/>
    </location>
</feature>
<feature type="compositionally biased region" description="Low complexity" evidence="5">
    <location>
        <begin position="101"/>
        <end position="111"/>
    </location>
</feature>
<feature type="region of interest" description="Disordered" evidence="5">
    <location>
        <begin position="201"/>
        <end position="306"/>
    </location>
</feature>
<dbReference type="PANTHER" id="PTHR46462:SF3">
    <property type="entry name" value="UPSET, ISOFORM A"/>
    <property type="match status" value="1"/>
</dbReference>
<dbReference type="InterPro" id="IPR001214">
    <property type="entry name" value="SET_dom"/>
</dbReference>
<feature type="compositionally biased region" description="Polar residues" evidence="5">
    <location>
        <begin position="1849"/>
        <end position="1862"/>
    </location>
</feature>
<feature type="compositionally biased region" description="Low complexity" evidence="5">
    <location>
        <begin position="1364"/>
        <end position="1389"/>
    </location>
</feature>
<feature type="compositionally biased region" description="Basic and acidic residues" evidence="5">
    <location>
        <begin position="2332"/>
        <end position="2342"/>
    </location>
</feature>
<feature type="compositionally biased region" description="Basic residues" evidence="5">
    <location>
        <begin position="30"/>
        <end position="43"/>
    </location>
</feature>
<dbReference type="OrthoDB" id="79252at2759"/>
<feature type="compositionally biased region" description="Basic and acidic residues" evidence="5">
    <location>
        <begin position="2523"/>
        <end position="2532"/>
    </location>
</feature>
<feature type="compositionally biased region" description="Low complexity" evidence="5">
    <location>
        <begin position="521"/>
        <end position="530"/>
    </location>
</feature>
<feature type="compositionally biased region" description="Basic and acidic residues" evidence="5">
    <location>
        <begin position="2943"/>
        <end position="2982"/>
    </location>
</feature>
<feature type="compositionally biased region" description="Basic and acidic residues" evidence="5">
    <location>
        <begin position="2136"/>
        <end position="2149"/>
    </location>
</feature>
<feature type="region of interest" description="Disordered" evidence="5">
    <location>
        <begin position="2678"/>
        <end position="2982"/>
    </location>
</feature>
<feature type="compositionally biased region" description="Low complexity" evidence="5">
    <location>
        <begin position="2771"/>
        <end position="2783"/>
    </location>
</feature>
<evidence type="ECO:0000259" key="7">
    <source>
        <dbReference type="SMART" id="SM00317"/>
    </source>
</evidence>
<feature type="compositionally biased region" description="Low complexity" evidence="5">
    <location>
        <begin position="421"/>
        <end position="433"/>
    </location>
</feature>
<feature type="compositionally biased region" description="Basic and acidic residues" evidence="5">
    <location>
        <begin position="1676"/>
        <end position="1688"/>
    </location>
</feature>
<feature type="compositionally biased region" description="Basic and acidic residues" evidence="5">
    <location>
        <begin position="327"/>
        <end position="341"/>
    </location>
</feature>
<keyword evidence="4" id="KW-0156">Chromatin regulator</keyword>
<evidence type="ECO:0000313" key="8">
    <source>
        <dbReference type="EMBL" id="KAG0143942.1"/>
    </source>
</evidence>
<name>A0A9P6NGU1_9BASI</name>
<dbReference type="InterPro" id="IPR011011">
    <property type="entry name" value="Znf_FYVE_PHD"/>
</dbReference>
<feature type="compositionally biased region" description="Basic and acidic residues" evidence="5">
    <location>
        <begin position="762"/>
        <end position="775"/>
    </location>
</feature>
<feature type="compositionally biased region" description="Polar residues" evidence="5">
    <location>
        <begin position="269"/>
        <end position="284"/>
    </location>
</feature>
<dbReference type="EMBL" id="MU167306">
    <property type="protein sequence ID" value="KAG0143942.1"/>
    <property type="molecule type" value="Genomic_DNA"/>
</dbReference>
<feature type="compositionally biased region" description="Polar residues" evidence="5">
    <location>
        <begin position="2319"/>
        <end position="2331"/>
    </location>
</feature>
<keyword evidence="2" id="KW-0863">Zinc-finger</keyword>
<dbReference type="GO" id="GO:0008270">
    <property type="term" value="F:zinc ion binding"/>
    <property type="evidence" value="ECO:0007669"/>
    <property type="project" value="UniProtKB-KW"/>
</dbReference>
<evidence type="ECO:0000256" key="4">
    <source>
        <dbReference type="ARBA" id="ARBA00022853"/>
    </source>
</evidence>
<feature type="compositionally biased region" description="Polar residues" evidence="5">
    <location>
        <begin position="1428"/>
        <end position="1437"/>
    </location>
</feature>
<feature type="compositionally biased region" description="Low complexity" evidence="5">
    <location>
        <begin position="285"/>
        <end position="304"/>
    </location>
</feature>
<sequence length="2982" mass="329647">MTDRDHSILRNVSIKNQEEEQEEEEEFKSHHPSPRLNYHHHHQQQQQHILNHHLHHPEPRRVSPIHSTDLYHHSQIVHLNHHHHHHHHHQNHHHHHPSPSDPSQQMSPYYPHQHPHRSTTHQLFINSTNQTGSERKSALYDQDLSQSTHSSSSPLNHPHFRQRDSQQQQQQQHHHHQETLRLHHLHDQELTLQREIREADALRHQSRSQPHHPSSNHSHSTTPVQPSHPIHSAPVYSSSSHQRHQLQLHYQHQQDSHRIQFEQAHLSHLSKSPSETRSRPSQPMHSPTQPSSDHQQPQSSSHKQLAFQSHADALRHQAQLQQTFEAQQERKQASNRPKERSTASTPDPGTRSSTFTHQKSIDHPTRPTPPQFHSPRVRMAASESPHATRREFAQTGSDLNTRKHEPIPHRHSSDRSQIDLPPYSQSQSQPQQSARRIGHPHPDSPQTLSNLQPERRSSPPVQICDHHLQNPGPSSNPPRVSEHHPQKSTLMFPPTQSSNLHLSGPHHPHISSDLDPRHFNSSQPSLYSSSIPAETTKRLRTVSTLPTVPVPILPPPRPSSRQKKSVGKRTIEQPRPDLLRPLGPLPSSSRKKLDDVEDEEVVVRVEVEQDEDDRENSRSVNGGTDDGVIRCICSLTLDDGFSIQCETCEVWQHGICVGIPSNEHAPEHYFCDQCELSLDRRKQMAEMVPRAEAIQRARLLELRSQGSQTTMVDDLPPNGLSRAPISDEPEEMTIESGIINARNTGRSTVNKPTGPNSSAKNKSKDLHPVEDHEKLTTSTARKTQKRFSIPALPSQAGSMVSGIDPTAENVLGLSGLHQPTEVVTAIAPVPRKATGRRYTKSSQSKPHVSSKAALEPILISNAGVDQEGLVAILSSTTQTDSDERYESWRHEFTPTSKDRYVDQDVKMMVEQLTTTYMASHHTLLPELMTGRLMIESTEASRPSSATPSELYPPPPMLAVLTTGPKSADSTNTRSGSRLNHVEIFGQADFTPATMRSLPTTTITTTNTNTTGSGSNGNGGSKLTIKPIPASSINFTPTFATNPFCPTFAPHIATTSTNASSLPRLISHGVFTSQPILKGSLIGILKGTIMSLKKYKSDIINQYDRLGCNKPFVKVFKSTKLAGNKHLDGLVIDSRIFGNEMRFIRSGCHPNAFINVIISPHVSVSSKSQSRPVSSGQGKGSVTLMDLGDQQNQFSSREPDRVIEKAKELEEGRDLVPEVLDRDLHLPWDVSFGVFAASDISRREEIVLPWDWDDQHAIHLLPRLLLQASQQQQQQSNILKCSASMLSSKMAACALTLFGLTSSCGCEKKKSCGLNLMWKIGCLSAGKPPFPKKSNDKEKEEEEENLINEKLKKVLLNFIEQPNNIISNSNNKRNHSNINNNHNNHNNNSNRIKKHKIDLGPLLGIKRDWWNFDGSSVLDDRNKRARSGSMINSTTISNKVRRISESSDQPHPQPQPQPSRLTVEEPRPTVSRPEPEPEIEPEPVIAPQPIGPKPVTDIIAPSPPALPPESKSSGRKSEIKLEESIFSDEARMDPGASVPTAPVHDQEVEDESKSVEPQEIPDTLANYVPEKPQEQVQEQDVMMVDRLDETEPELVSNIKIDHGEDLRSMNPEVGSEIENRNSDQSTRAVGDLIVENGFQVDASLTIQSRVPTPDRREEVRFAVDTPAALPPLSASENELRIEEVEKDQKPFSVRPRTASPMISPARSPPTPPVQQDERMDVDEEAQGQVTADPIAHSPAGTVVQSEERLKLEAEDEFESAQSAAPPPLVEDESEEECLDSDASTIALESSDEANQTRYAGNRKRPKAKAVLKTTRVAAEAVRARASESHSPLSEIREDSPRTIGRDKVNSVKSLKNSGSNVAGPSTKPIIRRKKPNSDGESEIKQSSSSKSNEKVTNKHKKFIIQSSSPIESEKKSELNYSQELSRLRISPTPPSLPASSPMTELRSTPPASTFKSGDPGINSPCASGSGSSIRVPDEPVREEEDDTHQVSDNEPIHLPTEVPEPSSLPEPKSTIPEDVTPLTVSAPVIEEEPAIPQPLPAAVTDSMKPTPKRISLKDYRSRKVQDPVSTASSPVLRFISPLPLPKSNSEMTRKQPPPSIIPVLPPLLPSNQTSLPLLPLSPRKLELVASVLKKEEKETLVREEEGEGSKGEAIAGLMSVDSVRSGEIVEKVEEDRDMVCESPNVLTASQPPSQGLMNKKVSSENEITEPTQTLEEEDLDGMSIQNMSMEEDEEEEPGQISEVVSNRGESVGDPLSHASPTHSTREMEVEMKVQSDSPQPLNSLTTESLDVTQQAVEHSADSRQLRDSSEPVPTPLEDQAPQSEQKIGTTSTEEIKPELKNEPDPPPEPARSRLSLAAYRKRLAESRPSVSESSSVPEKPAVELIKEETLSQSSMILEHRSPARNSIEVSASLELKTPAIESLEESEVMTNHRLDEHQHDLRRRISPTASNSAGMADSGREEEGSHVSKLTPAFEDRASLPRSEERTNPNPIYFPPFSPSLLMGASGSPRSPNAFSSPQPSDHGSTRDEKVRAEVSSSPFRRSRSRTPLEPYPASPPPDAEPSDMIVNQSIPPLRSFTSSPAVLPPREASDEGELRRSMEREERLVPTAPRAFNGPSPKPNPSNLPLTLGPKMNYWPKGLPNQPARVGGPSGLPRPVYPTSVLHHRSTAVSNVVVELSTRDGPSDHRIGSRSPMSNSGTSSQTGRDSNNVFRQSRSPNLHHHSLPRPSASPSPTSHNHLSSHRHHPPERAPSPRSGWLAPPPRGPRALQVPSNGNSVTNSTSSTALRASWPPPGRSGDRNVITSSGPTPTESGIPIRPSSHLPPHRRGGGGNSDITSGTTDHHHRVTTTTTTTIGSGPIIGTSGPGPPSLPIGPRVISSGSGGSSTSRNERVRYEGIPRGPAAMASRSDHHHHTSTTTTGIGLGSVGRNKIRGGSSNGQYWNRGIRDSRERERERDNNRERERERERERDNNRERERERERDR</sequence>
<feature type="compositionally biased region" description="Basic residues" evidence="5">
    <location>
        <begin position="80"/>
        <end position="97"/>
    </location>
</feature>
<feature type="compositionally biased region" description="Basic and acidic residues" evidence="5">
    <location>
        <begin position="2262"/>
        <end position="2272"/>
    </location>
</feature>
<feature type="compositionally biased region" description="Basic and acidic residues" evidence="5">
    <location>
        <begin position="2054"/>
        <end position="2064"/>
    </location>
</feature>
<feature type="compositionally biased region" description="Polar residues" evidence="5">
    <location>
        <begin position="1944"/>
        <end position="1954"/>
    </location>
</feature>
<feature type="region of interest" description="Disordered" evidence="5">
    <location>
        <begin position="1"/>
        <end position="49"/>
    </location>
</feature>
<keyword evidence="1" id="KW-0479">Metal-binding</keyword>
<feature type="compositionally biased region" description="Basic and acidic residues" evidence="5">
    <location>
        <begin position="400"/>
        <end position="417"/>
    </location>
</feature>
<feature type="region of interest" description="Disordered" evidence="5">
    <location>
        <begin position="323"/>
        <end position="598"/>
    </location>
</feature>
<feature type="compositionally biased region" description="Low complexity" evidence="5">
    <location>
        <begin position="1000"/>
        <end position="1012"/>
    </location>
</feature>
<feature type="region of interest" description="Disordered" evidence="5">
    <location>
        <begin position="1000"/>
        <end position="1021"/>
    </location>
</feature>
<dbReference type="Pfam" id="PF20826">
    <property type="entry name" value="PHD_5"/>
    <property type="match status" value="1"/>
</dbReference>
<feature type="region of interest" description="Disordered" evidence="5">
    <location>
        <begin position="80"/>
        <end position="179"/>
    </location>
</feature>
<feature type="region of interest" description="Disordered" evidence="5">
    <location>
        <begin position="1427"/>
        <end position="1558"/>
    </location>
</feature>